<dbReference type="Gene3D" id="3.30.70.1290">
    <property type="entry name" value="Transposase IS200-like"/>
    <property type="match status" value="1"/>
</dbReference>
<proteinExistence type="predicted"/>
<keyword evidence="3" id="KW-1185">Reference proteome</keyword>
<dbReference type="PANTHER" id="PTHR36966">
    <property type="entry name" value="REP-ASSOCIATED TYROSINE TRANSPOSASE"/>
    <property type="match status" value="1"/>
</dbReference>
<dbReference type="GO" id="GO:0006313">
    <property type="term" value="P:DNA transposition"/>
    <property type="evidence" value="ECO:0007669"/>
    <property type="project" value="InterPro"/>
</dbReference>
<accession>A0A1G5YI20</accession>
<evidence type="ECO:0000313" key="2">
    <source>
        <dbReference type="EMBL" id="SDA82281.1"/>
    </source>
</evidence>
<sequence>MAFEYSIKDQGAVHFVTFTVRRWVDVFTRSTYCDLFIDSLRYCQEKKGLEIFAWVIMSNHSHLILRAKNENLSDIIRDFKKYTAKIIFKAICDNPLESRKHWLKMLLTFEEKIWFWEEGYHGEEIYTLKFFEQKLNYIHLNPVRANIVEKEEEYLHSSAGDLFGTRKGRLELSQFG</sequence>
<dbReference type="Pfam" id="PF01797">
    <property type="entry name" value="Y1_Tnp"/>
    <property type="match status" value="1"/>
</dbReference>
<feature type="domain" description="Transposase IS200-like" evidence="1">
    <location>
        <begin position="9"/>
        <end position="141"/>
    </location>
</feature>
<evidence type="ECO:0000313" key="3">
    <source>
        <dbReference type="Proteomes" id="UP000198756"/>
    </source>
</evidence>
<evidence type="ECO:0000259" key="1">
    <source>
        <dbReference type="SMART" id="SM01321"/>
    </source>
</evidence>
<dbReference type="EMBL" id="FMXE01000017">
    <property type="protein sequence ID" value="SDA82281.1"/>
    <property type="molecule type" value="Genomic_DNA"/>
</dbReference>
<dbReference type="SUPFAM" id="SSF143422">
    <property type="entry name" value="Transposase IS200-like"/>
    <property type="match status" value="1"/>
</dbReference>
<name>A0A1G5YI20_9BACT</name>
<organism evidence="2 3">
    <name type="scientific">Algoriphagus alkaliphilus</name>
    <dbReference type="NCBI Taxonomy" id="279824"/>
    <lineage>
        <taxon>Bacteria</taxon>
        <taxon>Pseudomonadati</taxon>
        <taxon>Bacteroidota</taxon>
        <taxon>Cytophagia</taxon>
        <taxon>Cytophagales</taxon>
        <taxon>Cyclobacteriaceae</taxon>
        <taxon>Algoriphagus</taxon>
    </lineage>
</organism>
<reference evidence="3" key="1">
    <citation type="submission" date="2016-10" db="EMBL/GenBank/DDBJ databases">
        <authorList>
            <person name="Varghese N."/>
            <person name="Submissions S."/>
        </authorList>
    </citation>
    <scope>NUCLEOTIDE SEQUENCE [LARGE SCALE GENOMIC DNA]</scope>
    <source>
        <strain evidence="3">DSM 22703</strain>
    </source>
</reference>
<dbReference type="InterPro" id="IPR002686">
    <property type="entry name" value="Transposase_17"/>
</dbReference>
<dbReference type="InterPro" id="IPR036515">
    <property type="entry name" value="Transposase_17_sf"/>
</dbReference>
<protein>
    <submittedName>
        <fullName evidence="2">REP element-mobilizing transposase RayT</fullName>
    </submittedName>
</protein>
<dbReference type="GO" id="GO:0043565">
    <property type="term" value="F:sequence-specific DNA binding"/>
    <property type="evidence" value="ECO:0007669"/>
    <property type="project" value="TreeGrafter"/>
</dbReference>
<dbReference type="PANTHER" id="PTHR36966:SF1">
    <property type="entry name" value="REP-ASSOCIATED TYROSINE TRANSPOSASE"/>
    <property type="match status" value="1"/>
</dbReference>
<dbReference type="RefSeq" id="WP_092730556.1">
    <property type="nucleotide sequence ID" value="NZ_FMXE01000017.1"/>
</dbReference>
<dbReference type="STRING" id="279824.SAMN03080617_02563"/>
<dbReference type="Proteomes" id="UP000198756">
    <property type="component" value="Unassembled WGS sequence"/>
</dbReference>
<dbReference type="AlphaFoldDB" id="A0A1G5YI20"/>
<dbReference type="InterPro" id="IPR052715">
    <property type="entry name" value="RAYT_transposase"/>
</dbReference>
<dbReference type="SMART" id="SM01321">
    <property type="entry name" value="Y1_Tnp"/>
    <property type="match status" value="1"/>
</dbReference>
<dbReference type="OrthoDB" id="9788881at2"/>
<dbReference type="GO" id="GO:0004803">
    <property type="term" value="F:transposase activity"/>
    <property type="evidence" value="ECO:0007669"/>
    <property type="project" value="InterPro"/>
</dbReference>
<dbReference type="NCBIfam" id="NF047646">
    <property type="entry name" value="REP_Tyr_transpos"/>
    <property type="match status" value="1"/>
</dbReference>
<gene>
    <name evidence="2" type="ORF">SAMN03080617_02563</name>
</gene>